<dbReference type="HOGENOM" id="CLU_505798_0_0_1"/>
<feature type="coiled-coil region" evidence="3">
    <location>
        <begin position="365"/>
        <end position="392"/>
    </location>
</feature>
<dbReference type="GeneID" id="7442163"/>
<evidence type="ECO:0000313" key="6">
    <source>
        <dbReference type="Proteomes" id="UP000001449"/>
    </source>
</evidence>
<dbReference type="KEGG" id="tps:THAPS_25315"/>
<feature type="region of interest" description="Disordered" evidence="4">
    <location>
        <begin position="1"/>
        <end position="70"/>
    </location>
</feature>
<dbReference type="STRING" id="35128.B5YLF2"/>
<keyword evidence="1" id="KW-0677">Repeat</keyword>
<dbReference type="InterPro" id="IPR036770">
    <property type="entry name" value="Ankyrin_rpt-contain_sf"/>
</dbReference>
<dbReference type="InParanoid" id="B5YLF2"/>
<dbReference type="OMA" id="SWSVWRR"/>
<dbReference type="EMBL" id="CP001159">
    <property type="protein sequence ID" value="ACI64072.1"/>
    <property type="molecule type" value="Genomic_DNA"/>
</dbReference>
<dbReference type="PANTHER" id="PTHR24153">
    <property type="entry name" value="ESPIN"/>
    <property type="match status" value="1"/>
</dbReference>
<evidence type="ECO:0000256" key="4">
    <source>
        <dbReference type="SAM" id="MobiDB-lite"/>
    </source>
</evidence>
<dbReference type="Pfam" id="PF13857">
    <property type="entry name" value="Ank_5"/>
    <property type="match status" value="1"/>
</dbReference>
<feature type="compositionally biased region" description="Low complexity" evidence="4">
    <location>
        <begin position="21"/>
        <end position="57"/>
    </location>
</feature>
<dbReference type="PaxDb" id="35128-Thaps25315"/>
<keyword evidence="2" id="KW-0040">ANK repeat</keyword>
<evidence type="ECO:0000313" key="5">
    <source>
        <dbReference type="EMBL" id="ACI64072.1"/>
    </source>
</evidence>
<name>B5YLF2_THAPS</name>
<evidence type="ECO:0000256" key="3">
    <source>
        <dbReference type="SAM" id="Coils"/>
    </source>
</evidence>
<dbReference type="Proteomes" id="UP000001449">
    <property type="component" value="Chromosome 18"/>
</dbReference>
<dbReference type="GO" id="GO:0051015">
    <property type="term" value="F:actin filament binding"/>
    <property type="evidence" value="ECO:0000318"/>
    <property type="project" value="GO_Central"/>
</dbReference>
<dbReference type="SUPFAM" id="SSF48403">
    <property type="entry name" value="Ankyrin repeat"/>
    <property type="match status" value="1"/>
</dbReference>
<feature type="region of interest" description="Disordered" evidence="4">
    <location>
        <begin position="83"/>
        <end position="105"/>
    </location>
</feature>
<organism evidence="5 6">
    <name type="scientific">Thalassiosira pseudonana</name>
    <name type="common">Marine diatom</name>
    <name type="synonym">Cyclotella nana</name>
    <dbReference type="NCBI Taxonomy" id="35128"/>
    <lineage>
        <taxon>Eukaryota</taxon>
        <taxon>Sar</taxon>
        <taxon>Stramenopiles</taxon>
        <taxon>Ochrophyta</taxon>
        <taxon>Bacillariophyta</taxon>
        <taxon>Coscinodiscophyceae</taxon>
        <taxon>Thalassiosirophycidae</taxon>
        <taxon>Thalassiosirales</taxon>
        <taxon>Thalassiosiraceae</taxon>
        <taxon>Thalassiosira</taxon>
    </lineage>
</organism>
<sequence length="539" mass="59834">MSKAVYSFFNAEEINKPSPPRSSNNGSGNSSPAVSPSLTRTADSGSLSDLNSSASASPGKTLMNANQSSEENKNHFADAVEMDDTASRASRSSAATERVANRTSCGADLQASNSITSAMSDNSSNTNSNSGGSFTYEAKYEEGASELFKLVEGTRWEDAIERVKHHPEEAKIWINASGTENTVFSWSVWRRLPLHEACRRQPPPVLIYALLAAHPESTMSESNFGELALHAAVRCGACAEVVNCLLAAYPRAVFIRDNSGCTPLDILNGTGKMMDHDAVVTSLTRTIAILTKEEQEWQSKMKTMEKEYQSSTEMRRKEYERVVAEKNDEIEGLFLELEQEKLATSNLAKKVIQTEKVVELKSTLEQRYQERLAKYEEDIKALKSSNAQRKSKIKELEGIIRSDRKAIVELNTRVHTLQTQFTTLCDEEETYVAFTLAKAEADWQSLMESQFVFMREAESRKDHLRSRLSRLGITLPPKKVPGEFELEAMKKEEAEVEKKRAEQEFFPAVDEPSDSEVAEKALAAAMAQLGSASTEDSED</sequence>
<dbReference type="InterPro" id="IPR052420">
    <property type="entry name" value="Espin/Espin-like"/>
</dbReference>
<protein>
    <submittedName>
        <fullName evidence="5">Uncharacterized protein</fullName>
    </submittedName>
</protein>
<keyword evidence="6" id="KW-1185">Reference proteome</keyword>
<keyword evidence="3" id="KW-0175">Coiled coil</keyword>
<evidence type="ECO:0000256" key="2">
    <source>
        <dbReference type="ARBA" id="ARBA00023043"/>
    </source>
</evidence>
<accession>B5YLF2</accession>
<dbReference type="InterPro" id="IPR002110">
    <property type="entry name" value="Ankyrin_rpt"/>
</dbReference>
<reference evidence="5 6" key="2">
    <citation type="journal article" date="2008" name="Nature">
        <title>The Phaeodactylum genome reveals the evolutionary history of diatom genomes.</title>
        <authorList>
            <person name="Bowler C."/>
            <person name="Allen A.E."/>
            <person name="Badger J.H."/>
            <person name="Grimwood J."/>
            <person name="Jabbari K."/>
            <person name="Kuo A."/>
            <person name="Maheswari U."/>
            <person name="Martens C."/>
            <person name="Maumus F."/>
            <person name="Otillar R.P."/>
            <person name="Rayko E."/>
            <person name="Salamov A."/>
            <person name="Vandepoele K."/>
            <person name="Beszteri B."/>
            <person name="Gruber A."/>
            <person name="Heijde M."/>
            <person name="Katinka M."/>
            <person name="Mock T."/>
            <person name="Valentin K."/>
            <person name="Verret F."/>
            <person name="Berges J.A."/>
            <person name="Brownlee C."/>
            <person name="Cadoret J.P."/>
            <person name="Chiovitti A."/>
            <person name="Choi C.J."/>
            <person name="Coesel S."/>
            <person name="De Martino A."/>
            <person name="Detter J.C."/>
            <person name="Durkin C."/>
            <person name="Falciatore A."/>
            <person name="Fournet J."/>
            <person name="Haruta M."/>
            <person name="Huysman M.J."/>
            <person name="Jenkins B.D."/>
            <person name="Jiroutova K."/>
            <person name="Jorgensen R.E."/>
            <person name="Joubert Y."/>
            <person name="Kaplan A."/>
            <person name="Kroger N."/>
            <person name="Kroth P.G."/>
            <person name="La Roche J."/>
            <person name="Lindquist E."/>
            <person name="Lommer M."/>
            <person name="Martin-Jezequel V."/>
            <person name="Lopez P.J."/>
            <person name="Lucas S."/>
            <person name="Mangogna M."/>
            <person name="McGinnis K."/>
            <person name="Medlin L.K."/>
            <person name="Montsant A."/>
            <person name="Oudot-Le Secq M.P."/>
            <person name="Napoli C."/>
            <person name="Obornik M."/>
            <person name="Parker M.S."/>
            <person name="Petit J.L."/>
            <person name="Porcel B.M."/>
            <person name="Poulsen N."/>
            <person name="Robison M."/>
            <person name="Rychlewski L."/>
            <person name="Rynearson T.A."/>
            <person name="Schmutz J."/>
            <person name="Shapiro H."/>
            <person name="Siaut M."/>
            <person name="Stanley M."/>
            <person name="Sussman M.R."/>
            <person name="Taylor A.R."/>
            <person name="Vardi A."/>
            <person name="von Dassow P."/>
            <person name="Vyverman W."/>
            <person name="Willis A."/>
            <person name="Wyrwicz L.S."/>
            <person name="Rokhsar D.S."/>
            <person name="Weissenbach J."/>
            <person name="Armbrust E.V."/>
            <person name="Green B.R."/>
            <person name="Van de Peer Y."/>
            <person name="Grigoriev I.V."/>
        </authorList>
    </citation>
    <scope>NUCLEOTIDE SEQUENCE [LARGE SCALE GENOMIC DNA]</scope>
    <source>
        <strain evidence="5 6">CCMP1335</strain>
    </source>
</reference>
<dbReference type="AlphaFoldDB" id="B5YLF2"/>
<proteinExistence type="predicted"/>
<dbReference type="Gene3D" id="1.25.40.20">
    <property type="entry name" value="Ankyrin repeat-containing domain"/>
    <property type="match status" value="1"/>
</dbReference>
<reference evidence="5 6" key="1">
    <citation type="journal article" date="2004" name="Science">
        <title>The genome of the diatom Thalassiosira pseudonana: ecology, evolution, and metabolism.</title>
        <authorList>
            <person name="Armbrust E.V."/>
            <person name="Berges J.A."/>
            <person name="Bowler C."/>
            <person name="Green B.R."/>
            <person name="Martinez D."/>
            <person name="Putnam N.H."/>
            <person name="Zhou S."/>
            <person name="Allen A.E."/>
            <person name="Apt K.E."/>
            <person name="Bechner M."/>
            <person name="Brzezinski M.A."/>
            <person name="Chaal B.K."/>
            <person name="Chiovitti A."/>
            <person name="Davis A.K."/>
            <person name="Demarest M.S."/>
            <person name="Detter J.C."/>
            <person name="Glavina T."/>
            <person name="Goodstein D."/>
            <person name="Hadi M.Z."/>
            <person name="Hellsten U."/>
            <person name="Hildebrand M."/>
            <person name="Jenkins B.D."/>
            <person name="Jurka J."/>
            <person name="Kapitonov V.V."/>
            <person name="Kroger N."/>
            <person name="Lau W.W."/>
            <person name="Lane T.W."/>
            <person name="Larimer F.W."/>
            <person name="Lippmeier J.C."/>
            <person name="Lucas S."/>
            <person name="Medina M."/>
            <person name="Montsant A."/>
            <person name="Obornik M."/>
            <person name="Parker M.S."/>
            <person name="Palenik B."/>
            <person name="Pazour G.J."/>
            <person name="Richardson P.M."/>
            <person name="Rynearson T.A."/>
            <person name="Saito M.A."/>
            <person name="Schwartz D.C."/>
            <person name="Thamatrakoln K."/>
            <person name="Valentin K."/>
            <person name="Vardi A."/>
            <person name="Wilkerson F.P."/>
            <person name="Rokhsar D.S."/>
        </authorList>
    </citation>
    <scope>NUCLEOTIDE SEQUENCE [LARGE SCALE GENOMIC DNA]</scope>
    <source>
        <strain evidence="5 6">CCMP1335</strain>
    </source>
</reference>
<dbReference type="RefSeq" id="XP_002295355.1">
    <property type="nucleotide sequence ID" value="XM_002295319.1"/>
</dbReference>
<feature type="coiled-coil region" evidence="3">
    <location>
        <begin position="287"/>
        <end position="336"/>
    </location>
</feature>
<dbReference type="GO" id="GO:0051017">
    <property type="term" value="P:actin filament bundle assembly"/>
    <property type="evidence" value="ECO:0000318"/>
    <property type="project" value="GO_Central"/>
</dbReference>
<evidence type="ECO:0000256" key="1">
    <source>
        <dbReference type="ARBA" id="ARBA00022737"/>
    </source>
</evidence>
<dbReference type="PANTHER" id="PTHR24153:SF8">
    <property type="entry name" value="FORKED, ISOFORM F"/>
    <property type="match status" value="1"/>
</dbReference>
<dbReference type="GO" id="GO:0005737">
    <property type="term" value="C:cytoplasm"/>
    <property type="evidence" value="ECO:0000318"/>
    <property type="project" value="GO_Central"/>
</dbReference>
<gene>
    <name evidence="5" type="ORF">THAPS_25315</name>
</gene>
<dbReference type="eggNOG" id="ENOG502T6C9">
    <property type="taxonomic scope" value="Eukaryota"/>
</dbReference>